<name>A0A918UL81_9ACTN</name>
<dbReference type="AlphaFoldDB" id="A0A918UL81"/>
<feature type="signal peptide" evidence="1">
    <location>
        <begin position="1"/>
        <end position="25"/>
    </location>
</feature>
<evidence type="ECO:0000256" key="1">
    <source>
        <dbReference type="SAM" id="SignalP"/>
    </source>
</evidence>
<proteinExistence type="predicted"/>
<gene>
    <name evidence="2" type="ORF">GCM10010387_10900</name>
</gene>
<keyword evidence="3" id="KW-1185">Reference proteome</keyword>
<reference evidence="2" key="1">
    <citation type="journal article" date="2014" name="Int. J. Syst. Evol. Microbiol.">
        <title>Complete genome sequence of Corynebacterium casei LMG S-19264T (=DSM 44701T), isolated from a smear-ripened cheese.</title>
        <authorList>
            <consortium name="US DOE Joint Genome Institute (JGI-PGF)"/>
            <person name="Walter F."/>
            <person name="Albersmeier A."/>
            <person name="Kalinowski J."/>
            <person name="Ruckert C."/>
        </authorList>
    </citation>
    <scope>NUCLEOTIDE SEQUENCE</scope>
    <source>
        <strain evidence="2">JCM 4988</strain>
    </source>
</reference>
<keyword evidence="1" id="KW-0732">Signal</keyword>
<evidence type="ECO:0000313" key="3">
    <source>
        <dbReference type="Proteomes" id="UP000630936"/>
    </source>
</evidence>
<reference evidence="2" key="2">
    <citation type="submission" date="2020-09" db="EMBL/GenBank/DDBJ databases">
        <authorList>
            <person name="Sun Q."/>
            <person name="Ohkuma M."/>
        </authorList>
    </citation>
    <scope>NUCLEOTIDE SEQUENCE</scope>
    <source>
        <strain evidence="2">JCM 4988</strain>
    </source>
</reference>
<evidence type="ECO:0008006" key="4">
    <source>
        <dbReference type="Google" id="ProtNLM"/>
    </source>
</evidence>
<comment type="caution">
    <text evidence="2">The sequence shown here is derived from an EMBL/GenBank/DDBJ whole genome shotgun (WGS) entry which is preliminary data.</text>
</comment>
<accession>A0A918UL81</accession>
<dbReference type="Proteomes" id="UP000630936">
    <property type="component" value="Unassembled WGS sequence"/>
</dbReference>
<dbReference type="EMBL" id="BMWG01000002">
    <property type="protein sequence ID" value="GGZ19798.1"/>
    <property type="molecule type" value="Genomic_DNA"/>
</dbReference>
<protein>
    <recommendedName>
        <fullName evidence="4">Lipoprotein</fullName>
    </recommendedName>
</protein>
<dbReference type="PROSITE" id="PS51257">
    <property type="entry name" value="PROKAR_LIPOPROTEIN"/>
    <property type="match status" value="1"/>
</dbReference>
<sequence>MKIKQLAAALPLGLALALITGCAMGDSGNSVPSAGTKSVQEATSATKQISSELLDLIGIKGESSEPGPGVSECGDGKDREKYFTMYHPWSFVPASGDQLAEVMERLKAELPGRGWKIVEYGPDSSQNKNLNLTADNDERKFSVNIVHKAKGTPQNLSVTVVSGCYQVPDGQRVEHF</sequence>
<evidence type="ECO:0000313" key="2">
    <source>
        <dbReference type="EMBL" id="GGZ19798.1"/>
    </source>
</evidence>
<organism evidence="2 3">
    <name type="scientific">Streptomyces inusitatus</name>
    <dbReference type="NCBI Taxonomy" id="68221"/>
    <lineage>
        <taxon>Bacteria</taxon>
        <taxon>Bacillati</taxon>
        <taxon>Actinomycetota</taxon>
        <taxon>Actinomycetes</taxon>
        <taxon>Kitasatosporales</taxon>
        <taxon>Streptomycetaceae</taxon>
        <taxon>Streptomyces</taxon>
    </lineage>
</organism>
<feature type="chain" id="PRO_5037610556" description="Lipoprotein" evidence="1">
    <location>
        <begin position="26"/>
        <end position="176"/>
    </location>
</feature>